<sequence length="184" mass="20533">MGRGIKQILEEARHESSNMLDLDEQGLKEIPSELWEIQTLGRLNLSHNKITDLPEDIARLSKLELLTIFNNKLDSLPKSISSLPLLKIVTARHLVLRDNKLVSLPKEIGKLKEIRFLLLQGNRLTTLPKELANTPLDSSGAKLRLAGNPLASAIVDVLKRTGVPGLFALMRTEEYEKDVENTIG</sequence>
<dbReference type="InterPro" id="IPR032675">
    <property type="entry name" value="LRR_dom_sf"/>
</dbReference>
<dbReference type="Gene3D" id="3.80.10.10">
    <property type="entry name" value="Ribonuclease Inhibitor"/>
    <property type="match status" value="2"/>
</dbReference>
<evidence type="ECO:0000256" key="1">
    <source>
        <dbReference type="ARBA" id="ARBA00022614"/>
    </source>
</evidence>
<dbReference type="EMBL" id="QEAO01000043">
    <property type="protein sequence ID" value="TPX31526.1"/>
    <property type="molecule type" value="Genomic_DNA"/>
</dbReference>
<gene>
    <name evidence="3" type="ORF">SmJEL517_g05172</name>
</gene>
<name>A0A507C0N2_9FUNG</name>
<dbReference type="SMART" id="SM00369">
    <property type="entry name" value="LRR_TYP"/>
    <property type="match status" value="3"/>
</dbReference>
<dbReference type="OrthoDB" id="5584805at2759"/>
<comment type="caution">
    <text evidence="3">The sequence shown here is derived from an EMBL/GenBank/DDBJ whole genome shotgun (WGS) entry which is preliminary data.</text>
</comment>
<dbReference type="RefSeq" id="XP_031022934.1">
    <property type="nucleotide sequence ID" value="XM_031171099.1"/>
</dbReference>
<dbReference type="GeneID" id="42006396"/>
<dbReference type="GO" id="GO:0005737">
    <property type="term" value="C:cytoplasm"/>
    <property type="evidence" value="ECO:0007669"/>
    <property type="project" value="TreeGrafter"/>
</dbReference>
<dbReference type="PANTHER" id="PTHR48051">
    <property type="match status" value="1"/>
</dbReference>
<protein>
    <recommendedName>
        <fullName evidence="5">Ras suppressor protein 1</fullName>
    </recommendedName>
</protein>
<evidence type="ECO:0000313" key="4">
    <source>
        <dbReference type="Proteomes" id="UP000319731"/>
    </source>
</evidence>
<keyword evidence="1" id="KW-0433">Leucine-rich repeat</keyword>
<proteinExistence type="predicted"/>
<dbReference type="InterPro" id="IPR003591">
    <property type="entry name" value="Leu-rich_rpt_typical-subtyp"/>
</dbReference>
<dbReference type="InterPro" id="IPR050216">
    <property type="entry name" value="LRR_domain-containing"/>
</dbReference>
<evidence type="ECO:0000313" key="3">
    <source>
        <dbReference type="EMBL" id="TPX31526.1"/>
    </source>
</evidence>
<dbReference type="InterPro" id="IPR001611">
    <property type="entry name" value="Leu-rich_rpt"/>
</dbReference>
<dbReference type="Proteomes" id="UP000319731">
    <property type="component" value="Unassembled WGS sequence"/>
</dbReference>
<keyword evidence="2" id="KW-0677">Repeat</keyword>
<evidence type="ECO:0000256" key="2">
    <source>
        <dbReference type="ARBA" id="ARBA00022737"/>
    </source>
</evidence>
<accession>A0A507C0N2</accession>
<dbReference type="SUPFAM" id="SSF52058">
    <property type="entry name" value="L domain-like"/>
    <property type="match status" value="1"/>
</dbReference>
<dbReference type="STRING" id="1806994.A0A507C0N2"/>
<evidence type="ECO:0008006" key="5">
    <source>
        <dbReference type="Google" id="ProtNLM"/>
    </source>
</evidence>
<dbReference type="AlphaFoldDB" id="A0A507C0N2"/>
<keyword evidence="4" id="KW-1185">Reference proteome</keyword>
<organism evidence="3 4">
    <name type="scientific">Synchytrium microbalum</name>
    <dbReference type="NCBI Taxonomy" id="1806994"/>
    <lineage>
        <taxon>Eukaryota</taxon>
        <taxon>Fungi</taxon>
        <taxon>Fungi incertae sedis</taxon>
        <taxon>Chytridiomycota</taxon>
        <taxon>Chytridiomycota incertae sedis</taxon>
        <taxon>Chytridiomycetes</taxon>
        <taxon>Synchytriales</taxon>
        <taxon>Synchytriaceae</taxon>
        <taxon>Synchytrium</taxon>
    </lineage>
</organism>
<dbReference type="Pfam" id="PF13855">
    <property type="entry name" value="LRR_8"/>
    <property type="match status" value="1"/>
</dbReference>
<dbReference type="PANTHER" id="PTHR48051:SF1">
    <property type="entry name" value="RAS SUPPRESSOR PROTEIN 1"/>
    <property type="match status" value="1"/>
</dbReference>
<reference evidence="3 4" key="1">
    <citation type="journal article" date="2019" name="Sci. Rep.">
        <title>Comparative genomics of chytrid fungi reveal insights into the obligate biotrophic and pathogenic lifestyle of Synchytrium endobioticum.</title>
        <authorList>
            <person name="van de Vossenberg B.T.L.H."/>
            <person name="Warris S."/>
            <person name="Nguyen H.D.T."/>
            <person name="van Gent-Pelzer M.P.E."/>
            <person name="Joly D.L."/>
            <person name="van de Geest H.C."/>
            <person name="Bonants P.J.M."/>
            <person name="Smith D.S."/>
            <person name="Levesque C.A."/>
            <person name="van der Lee T.A.J."/>
        </authorList>
    </citation>
    <scope>NUCLEOTIDE SEQUENCE [LARGE SCALE GENOMIC DNA]</scope>
    <source>
        <strain evidence="3 4">JEL517</strain>
    </source>
</reference>
<dbReference type="PROSITE" id="PS51450">
    <property type="entry name" value="LRR"/>
    <property type="match status" value="1"/>
</dbReference>